<dbReference type="Gene3D" id="3.40.462.20">
    <property type="match status" value="1"/>
</dbReference>
<keyword evidence="3" id="KW-0285">Flavoprotein</keyword>
<keyword evidence="5" id="KW-0560">Oxidoreductase</keyword>
<gene>
    <name evidence="8" type="ORF">CUT44_04835</name>
</gene>
<dbReference type="InterPro" id="IPR006093">
    <property type="entry name" value="Oxy_OxRdtase_FAD_BS"/>
</dbReference>
<dbReference type="InterPro" id="IPR036318">
    <property type="entry name" value="FAD-bd_PCMH-like_sf"/>
</dbReference>
<protein>
    <recommendedName>
        <fullName evidence="7">FAD-binding PCMH-type domain-containing protein</fullName>
    </recommendedName>
</protein>
<feature type="compositionally biased region" description="Basic residues" evidence="6">
    <location>
        <begin position="24"/>
        <end position="43"/>
    </location>
</feature>
<organism evidence="8 9">
    <name type="scientific">Streptomyces carminius</name>
    <dbReference type="NCBI Taxonomy" id="2665496"/>
    <lineage>
        <taxon>Bacteria</taxon>
        <taxon>Bacillati</taxon>
        <taxon>Actinomycetota</taxon>
        <taxon>Actinomycetes</taxon>
        <taxon>Kitasatosporales</taxon>
        <taxon>Streptomycetaceae</taxon>
        <taxon>Streptomyces</taxon>
    </lineage>
</organism>
<sequence>MPRQSLQRPVPSGEGRPGRAPDRRRGRRDRRSRRSSRNRRNRRGGSAVVTTALRKRLESLAPERVVTPGHPRYDTLRSLFNGAHDRRPAVIFLPLDGREIAAAVDAGRDAGLRVTVRGGGHNVAGSASNDGGLVIDLRLMRRVTVDPGLRLARVQGGATWNDVDEATARYGLATTGGTVGSTGVAGLTLGGGLGYLSRSLGLTCDLVRSYRLVTGDGQRREVDAERDPELNRLLRGAGHGLGAVEEFTFRLAPVSRVHGGRFVYPLRYASRVTAAFTELMAGAPPELTCLLLLEPWGDPPVRSVVANVCYTGDDPAVVDRVRRVMSCAPPTACEFAPRSYPSMQASLGETDFGLRHYWSTCSVTAFPEELAGELVERYAAGGCGGAEGAEDIVIVTPLGGAVATPEEPGAIAFRDAAYTVLAMGIWRDPARDDAGREWARGIVRAARPWSLDGDQHVDYVNYASEPAERGRPGRAPGETHRALQAVRRRLDPDGVFGPVLPDTPVPVPA</sequence>
<dbReference type="AlphaFoldDB" id="A0A2M8M5L6"/>
<dbReference type="InterPro" id="IPR016166">
    <property type="entry name" value="FAD-bd_PCMH"/>
</dbReference>
<evidence type="ECO:0000256" key="5">
    <source>
        <dbReference type="ARBA" id="ARBA00023002"/>
    </source>
</evidence>
<evidence type="ECO:0000256" key="3">
    <source>
        <dbReference type="ARBA" id="ARBA00022630"/>
    </source>
</evidence>
<dbReference type="Gene3D" id="3.30.43.10">
    <property type="entry name" value="Uridine Diphospho-n-acetylenolpyruvylglucosamine Reductase, domain 2"/>
    <property type="match status" value="1"/>
</dbReference>
<evidence type="ECO:0000256" key="1">
    <source>
        <dbReference type="ARBA" id="ARBA00001974"/>
    </source>
</evidence>
<keyword evidence="9" id="KW-1185">Reference proteome</keyword>
<evidence type="ECO:0000259" key="7">
    <source>
        <dbReference type="PROSITE" id="PS51387"/>
    </source>
</evidence>
<dbReference type="InterPro" id="IPR050416">
    <property type="entry name" value="FAD-linked_Oxidoreductase"/>
</dbReference>
<dbReference type="Proteomes" id="UP000230407">
    <property type="component" value="Unassembled WGS sequence"/>
</dbReference>
<dbReference type="Pfam" id="PF01565">
    <property type="entry name" value="FAD_binding_4"/>
    <property type="match status" value="1"/>
</dbReference>
<evidence type="ECO:0000256" key="6">
    <source>
        <dbReference type="SAM" id="MobiDB-lite"/>
    </source>
</evidence>
<feature type="domain" description="FAD-binding PCMH-type" evidence="7">
    <location>
        <begin position="84"/>
        <end position="254"/>
    </location>
</feature>
<dbReference type="InterPro" id="IPR016167">
    <property type="entry name" value="FAD-bd_PCMH_sub1"/>
</dbReference>
<proteinExistence type="inferred from homology"/>
<keyword evidence="4" id="KW-0274">FAD</keyword>
<evidence type="ECO:0000256" key="4">
    <source>
        <dbReference type="ARBA" id="ARBA00022827"/>
    </source>
</evidence>
<evidence type="ECO:0000313" key="8">
    <source>
        <dbReference type="EMBL" id="PJE99468.1"/>
    </source>
</evidence>
<dbReference type="GO" id="GO:0016491">
    <property type="term" value="F:oxidoreductase activity"/>
    <property type="evidence" value="ECO:0007669"/>
    <property type="project" value="UniProtKB-KW"/>
</dbReference>
<dbReference type="InterPro" id="IPR006094">
    <property type="entry name" value="Oxid_FAD_bind_N"/>
</dbReference>
<comment type="similarity">
    <text evidence="2">Belongs to the oxygen-dependent FAD-linked oxidoreductase family.</text>
</comment>
<dbReference type="GO" id="GO:0071949">
    <property type="term" value="F:FAD binding"/>
    <property type="evidence" value="ECO:0007669"/>
    <property type="project" value="InterPro"/>
</dbReference>
<dbReference type="EMBL" id="PGGW01000014">
    <property type="protein sequence ID" value="PJE99468.1"/>
    <property type="molecule type" value="Genomic_DNA"/>
</dbReference>
<comment type="cofactor">
    <cofactor evidence="1">
        <name>FAD</name>
        <dbReference type="ChEBI" id="CHEBI:57692"/>
    </cofactor>
</comment>
<dbReference type="SUPFAM" id="SSF56176">
    <property type="entry name" value="FAD-binding/transporter-associated domain-like"/>
    <property type="match status" value="1"/>
</dbReference>
<accession>A0A2M8M5L6</accession>
<dbReference type="InterPro" id="IPR016169">
    <property type="entry name" value="FAD-bd_PCMH_sub2"/>
</dbReference>
<dbReference type="PANTHER" id="PTHR42973:SF39">
    <property type="entry name" value="FAD-BINDING PCMH-TYPE DOMAIN-CONTAINING PROTEIN"/>
    <property type="match status" value="1"/>
</dbReference>
<feature type="region of interest" description="Disordered" evidence="6">
    <location>
        <begin position="1"/>
        <end position="47"/>
    </location>
</feature>
<reference evidence="8 9" key="1">
    <citation type="submission" date="2017-11" db="EMBL/GenBank/DDBJ databases">
        <title>Streptomyces carmine sp. nov., a novel actinomycete isolated from Sophora alopecuroides in Xinjiang, China.</title>
        <authorList>
            <person name="Wang Y."/>
            <person name="Luo X."/>
            <person name="Wan C."/>
            <person name="Zhang L."/>
        </authorList>
    </citation>
    <scope>NUCLEOTIDE SEQUENCE [LARGE SCALE GENOMIC DNA]</scope>
    <source>
        <strain evidence="8 9">TRM SA0054</strain>
    </source>
</reference>
<dbReference type="PANTHER" id="PTHR42973">
    <property type="entry name" value="BINDING OXIDOREDUCTASE, PUTATIVE (AFU_ORTHOLOGUE AFUA_1G17690)-RELATED"/>
    <property type="match status" value="1"/>
</dbReference>
<dbReference type="PROSITE" id="PS51387">
    <property type="entry name" value="FAD_PCMH"/>
    <property type="match status" value="1"/>
</dbReference>
<name>A0A2M8M5L6_9ACTN</name>
<comment type="caution">
    <text evidence="8">The sequence shown here is derived from an EMBL/GenBank/DDBJ whole genome shotgun (WGS) entry which is preliminary data.</text>
</comment>
<dbReference type="Gene3D" id="3.30.465.10">
    <property type="match status" value="1"/>
</dbReference>
<evidence type="ECO:0000256" key="2">
    <source>
        <dbReference type="ARBA" id="ARBA00005466"/>
    </source>
</evidence>
<dbReference type="PROSITE" id="PS00862">
    <property type="entry name" value="OX2_COVAL_FAD"/>
    <property type="match status" value="1"/>
</dbReference>
<evidence type="ECO:0000313" key="9">
    <source>
        <dbReference type="Proteomes" id="UP000230407"/>
    </source>
</evidence>